<evidence type="ECO:0000256" key="1">
    <source>
        <dbReference type="ARBA" id="ARBA00004141"/>
    </source>
</evidence>
<keyword evidence="4 5" id="KW-0472">Membrane</keyword>
<evidence type="ECO:0000313" key="7">
    <source>
        <dbReference type="EMBL" id="KIZ03387.1"/>
    </source>
</evidence>
<dbReference type="InterPro" id="IPR005496">
    <property type="entry name" value="Integral_membrane_TerC"/>
</dbReference>
<evidence type="ECO:0000256" key="2">
    <source>
        <dbReference type="ARBA" id="ARBA00022692"/>
    </source>
</evidence>
<dbReference type="GeneID" id="25737447"/>
<dbReference type="Pfam" id="PF03741">
    <property type="entry name" value="TerC"/>
    <property type="match status" value="1"/>
</dbReference>
<keyword evidence="3 5" id="KW-1133">Transmembrane helix</keyword>
<dbReference type="EMBL" id="KK100860">
    <property type="protein sequence ID" value="KIZ03387.1"/>
    <property type="molecule type" value="Genomic_DNA"/>
</dbReference>
<keyword evidence="8" id="KW-1185">Reference proteome</keyword>
<proteinExistence type="predicted"/>
<dbReference type="RefSeq" id="XP_013902406.1">
    <property type="nucleotide sequence ID" value="XM_014046952.1"/>
</dbReference>
<dbReference type="AlphaFoldDB" id="A0A0D2MSI5"/>
<protein>
    <submittedName>
        <fullName evidence="7">Uncharacterized protein</fullName>
    </submittedName>
</protein>
<dbReference type="STRING" id="145388.A0A0D2MSI5"/>
<comment type="subcellular location">
    <subcellularLocation>
        <location evidence="1">Membrane</location>
        <topology evidence="1">Multi-pass membrane protein</topology>
    </subcellularLocation>
</comment>
<dbReference type="PANTHER" id="PTHR30238">
    <property type="entry name" value="MEMBRANE BOUND PREDICTED REDOX MODULATOR"/>
    <property type="match status" value="1"/>
</dbReference>
<accession>A0A0D2MSI5</accession>
<evidence type="ECO:0000256" key="5">
    <source>
        <dbReference type="SAM" id="Phobius"/>
    </source>
</evidence>
<feature type="transmembrane region" description="Helical" evidence="5">
    <location>
        <begin position="68"/>
        <end position="87"/>
    </location>
</feature>
<name>A0A0D2MSI5_9CHLO</name>
<gene>
    <name evidence="7" type="ORF">MNEG_4570</name>
</gene>
<evidence type="ECO:0000256" key="6">
    <source>
        <dbReference type="SAM" id="SignalP"/>
    </source>
</evidence>
<sequence>MATPLLLALAVIEISDVVFAVDSIPAVFGVTLDPFIVYSSNMFAILSLRSLYSFVSTIMTEMRFLDKAVALVLAFIGAKLVGEFAGVAVPTDVSLMVVGIVLGGGVAASLMLPDEDKVE</sequence>
<dbReference type="OrthoDB" id="417520at2759"/>
<dbReference type="KEGG" id="mng:MNEG_4570"/>
<evidence type="ECO:0000313" key="8">
    <source>
        <dbReference type="Proteomes" id="UP000054498"/>
    </source>
</evidence>
<feature type="transmembrane region" description="Helical" evidence="5">
    <location>
        <begin position="93"/>
        <end position="112"/>
    </location>
</feature>
<dbReference type="GO" id="GO:0016020">
    <property type="term" value="C:membrane"/>
    <property type="evidence" value="ECO:0007669"/>
    <property type="project" value="UniProtKB-SubCell"/>
</dbReference>
<evidence type="ECO:0000256" key="4">
    <source>
        <dbReference type="ARBA" id="ARBA00023136"/>
    </source>
</evidence>
<dbReference type="Proteomes" id="UP000054498">
    <property type="component" value="Unassembled WGS sequence"/>
</dbReference>
<keyword evidence="6" id="KW-0732">Signal</keyword>
<feature type="signal peptide" evidence="6">
    <location>
        <begin position="1"/>
        <end position="20"/>
    </location>
</feature>
<reference evidence="7 8" key="1">
    <citation type="journal article" date="2013" name="BMC Genomics">
        <title>Reconstruction of the lipid metabolism for the microalga Monoraphidium neglectum from its genome sequence reveals characteristics suitable for biofuel production.</title>
        <authorList>
            <person name="Bogen C."/>
            <person name="Al-Dilaimi A."/>
            <person name="Albersmeier A."/>
            <person name="Wichmann J."/>
            <person name="Grundmann M."/>
            <person name="Rupp O."/>
            <person name="Lauersen K.J."/>
            <person name="Blifernez-Klassen O."/>
            <person name="Kalinowski J."/>
            <person name="Goesmann A."/>
            <person name="Mussgnug J.H."/>
            <person name="Kruse O."/>
        </authorList>
    </citation>
    <scope>NUCLEOTIDE SEQUENCE [LARGE SCALE GENOMIC DNA]</scope>
    <source>
        <strain evidence="7 8">SAG 48.87</strain>
    </source>
</reference>
<feature type="chain" id="PRO_5002247198" evidence="6">
    <location>
        <begin position="21"/>
        <end position="119"/>
    </location>
</feature>
<evidence type="ECO:0000256" key="3">
    <source>
        <dbReference type="ARBA" id="ARBA00022989"/>
    </source>
</evidence>
<dbReference type="PANTHER" id="PTHR30238:SF0">
    <property type="entry name" value="THYLAKOID MEMBRANE PROTEIN TERC, CHLOROPLASTIC"/>
    <property type="match status" value="1"/>
</dbReference>
<organism evidence="7 8">
    <name type="scientific">Monoraphidium neglectum</name>
    <dbReference type="NCBI Taxonomy" id="145388"/>
    <lineage>
        <taxon>Eukaryota</taxon>
        <taxon>Viridiplantae</taxon>
        <taxon>Chlorophyta</taxon>
        <taxon>core chlorophytes</taxon>
        <taxon>Chlorophyceae</taxon>
        <taxon>CS clade</taxon>
        <taxon>Sphaeropleales</taxon>
        <taxon>Selenastraceae</taxon>
        <taxon>Monoraphidium</taxon>
    </lineage>
</organism>
<keyword evidence="2 5" id="KW-0812">Transmembrane</keyword>
<feature type="transmembrane region" description="Helical" evidence="5">
    <location>
        <begin position="36"/>
        <end position="56"/>
    </location>
</feature>